<evidence type="ECO:0000256" key="1">
    <source>
        <dbReference type="ARBA" id="ARBA00006432"/>
    </source>
</evidence>
<organism evidence="5 6">
    <name type="scientific">Periconia macrospinosa</name>
    <dbReference type="NCBI Taxonomy" id="97972"/>
    <lineage>
        <taxon>Eukaryota</taxon>
        <taxon>Fungi</taxon>
        <taxon>Dikarya</taxon>
        <taxon>Ascomycota</taxon>
        <taxon>Pezizomycotina</taxon>
        <taxon>Dothideomycetes</taxon>
        <taxon>Pleosporomycetidae</taxon>
        <taxon>Pleosporales</taxon>
        <taxon>Massarineae</taxon>
        <taxon>Periconiaceae</taxon>
        <taxon>Periconia</taxon>
    </lineage>
</organism>
<dbReference type="EMBL" id="KZ806751">
    <property type="protein sequence ID" value="PVH90074.1"/>
    <property type="molecule type" value="Genomic_DNA"/>
</dbReference>
<dbReference type="Proteomes" id="UP000244855">
    <property type="component" value="Unassembled WGS sequence"/>
</dbReference>
<evidence type="ECO:0000259" key="4">
    <source>
        <dbReference type="Pfam" id="PF16177"/>
    </source>
</evidence>
<name>A0A2V1CX64_9PLEO</name>
<dbReference type="PANTHER" id="PTHR24095">
    <property type="entry name" value="ACETYL-COENZYME A SYNTHETASE"/>
    <property type="match status" value="1"/>
</dbReference>
<dbReference type="Gene3D" id="3.40.50.12780">
    <property type="entry name" value="N-terminal domain of ligase-like"/>
    <property type="match status" value="1"/>
</dbReference>
<dbReference type="InterPro" id="IPR020845">
    <property type="entry name" value="AMP-binding_CS"/>
</dbReference>
<dbReference type="GO" id="GO:0005829">
    <property type="term" value="C:cytosol"/>
    <property type="evidence" value="ECO:0007669"/>
    <property type="project" value="TreeGrafter"/>
</dbReference>
<comment type="similarity">
    <text evidence="1">Belongs to the ATP-dependent AMP-binding enzyme family.</text>
</comment>
<dbReference type="EC" id="6.2.1.1" evidence="2"/>
<proteinExistence type="inferred from homology"/>
<dbReference type="Pfam" id="PF00501">
    <property type="entry name" value="AMP-binding"/>
    <property type="match status" value="1"/>
</dbReference>
<dbReference type="OrthoDB" id="1706066at2759"/>
<dbReference type="GO" id="GO:0006085">
    <property type="term" value="P:acetyl-CoA biosynthetic process"/>
    <property type="evidence" value="ECO:0007669"/>
    <property type="project" value="TreeGrafter"/>
</dbReference>
<dbReference type="PANTHER" id="PTHR24095:SF14">
    <property type="entry name" value="ACETYL-COENZYME A SYNTHETASE 1"/>
    <property type="match status" value="1"/>
</dbReference>
<dbReference type="InterPro" id="IPR032387">
    <property type="entry name" value="ACAS_N"/>
</dbReference>
<dbReference type="AlphaFoldDB" id="A0A2V1CX64"/>
<feature type="non-terminal residue" evidence="5">
    <location>
        <position position="1"/>
    </location>
</feature>
<feature type="domain" description="Acetyl-coenzyme A synthetase N-terminal" evidence="4">
    <location>
        <begin position="14"/>
        <end position="70"/>
    </location>
</feature>
<keyword evidence="6" id="KW-1185">Reference proteome</keyword>
<dbReference type="SUPFAM" id="SSF56801">
    <property type="entry name" value="Acetyl-CoA synthetase-like"/>
    <property type="match status" value="1"/>
</dbReference>
<dbReference type="InterPro" id="IPR042099">
    <property type="entry name" value="ANL_N_sf"/>
</dbReference>
<dbReference type="InterPro" id="IPR000873">
    <property type="entry name" value="AMP-dep_synth/lig_dom"/>
</dbReference>
<accession>A0A2V1CX64</accession>
<reference evidence="5 6" key="1">
    <citation type="journal article" date="2018" name="Sci. Rep.">
        <title>Comparative genomics provides insights into the lifestyle and reveals functional heterogeneity of dark septate endophytic fungi.</title>
        <authorList>
            <person name="Knapp D.G."/>
            <person name="Nemeth J.B."/>
            <person name="Barry K."/>
            <person name="Hainaut M."/>
            <person name="Henrissat B."/>
            <person name="Johnson J."/>
            <person name="Kuo A."/>
            <person name="Lim J.H.P."/>
            <person name="Lipzen A."/>
            <person name="Nolan M."/>
            <person name="Ohm R.A."/>
            <person name="Tamas L."/>
            <person name="Grigoriev I.V."/>
            <person name="Spatafora J.W."/>
            <person name="Nagy L.G."/>
            <person name="Kovacs G.M."/>
        </authorList>
    </citation>
    <scope>NUCLEOTIDE SEQUENCE [LARGE SCALE GENOMIC DNA]</scope>
    <source>
        <strain evidence="5 6">DSE2036</strain>
    </source>
</reference>
<feature type="domain" description="AMP-dependent synthetase/ligase" evidence="3">
    <location>
        <begin position="72"/>
        <end position="374"/>
    </location>
</feature>
<dbReference type="GO" id="GO:0003987">
    <property type="term" value="F:acetate-CoA ligase activity"/>
    <property type="evidence" value="ECO:0007669"/>
    <property type="project" value="UniProtKB-EC"/>
</dbReference>
<gene>
    <name evidence="5" type="ORF">DM02DRAFT_468023</name>
</gene>
<evidence type="ECO:0000259" key="3">
    <source>
        <dbReference type="Pfam" id="PF00501"/>
    </source>
</evidence>
<evidence type="ECO:0000313" key="5">
    <source>
        <dbReference type="EMBL" id="PVH90074.1"/>
    </source>
</evidence>
<dbReference type="STRING" id="97972.A0A2V1CX64"/>
<evidence type="ECO:0000256" key="2">
    <source>
        <dbReference type="ARBA" id="ARBA00013275"/>
    </source>
</evidence>
<sequence>KHPGTPALTSLKDYYTLYQQSLTNPDAFWTKQAYDLLQWDRQFSTVRHGGFEDGDIAWFPGGKLNACVNCVDRHAFRNPDKIAIDAEPDDPVTGQHRQLTYGALLREVCKAAQVLRQLGVRKGDVVTIYMPVVVEAVVAMLACARIGAIHSVVFAGFSAAALRGRILDAQSTVIITADEGRRAGKIVPLKTIVDDALMNGEPTPIKHCLVFAHTGAKVPMQDGRDKSWFEEMGKRSGYCPAESLDAEDGLFLLYTSGSTGKPKGLLHTIGGFLLGAAMNGKYTFDLQPQDKFFCAGDIGWITGHTYSVYMPLLAGIATVMYEGTPVYPDASRYWTMINRLGVTHLYTAPTSLRLLKRQGDTFVKSQQPFNSLRVL</sequence>
<feature type="non-terminal residue" evidence="5">
    <location>
        <position position="375"/>
    </location>
</feature>
<dbReference type="Pfam" id="PF16177">
    <property type="entry name" value="ACAS_N"/>
    <property type="match status" value="1"/>
</dbReference>
<evidence type="ECO:0000313" key="6">
    <source>
        <dbReference type="Proteomes" id="UP000244855"/>
    </source>
</evidence>
<protein>
    <recommendedName>
        <fullName evidence="2">acetate--CoA ligase</fullName>
        <ecNumber evidence="2">6.2.1.1</ecNumber>
    </recommendedName>
</protein>
<dbReference type="PROSITE" id="PS00455">
    <property type="entry name" value="AMP_BINDING"/>
    <property type="match status" value="1"/>
</dbReference>